<evidence type="ECO:0000313" key="2">
    <source>
        <dbReference type="EMBL" id="SDJ16575.1"/>
    </source>
</evidence>
<sequence length="198" mass="22129">MHNFFRIASTALIVALGTMLPTQTKAEVTSWKTVGDWDVDFYSGLPGCLASTNYEGGTLFMIGFIKRDDKILLDVTLMDDAWASIENGKEYNVKVFFGDETPWTLEMTGRDFNGNPGLTFSFDASTEQSGQFAREFMKETEMKWYYRNTMLGHYSLRGSRQAFDTAVECQKSFHEAVSGLSDPFGGSSGNSNTDPFSQ</sequence>
<dbReference type="AlphaFoldDB" id="A0A1G8RJ75"/>
<accession>A0A1G8RJ75</accession>
<dbReference type="OrthoDB" id="7705693at2"/>
<protein>
    <submittedName>
        <fullName evidence="2">Uncharacterized protein</fullName>
    </submittedName>
</protein>
<name>A0A1G8RJ75_9RHOB</name>
<dbReference type="Proteomes" id="UP000199340">
    <property type="component" value="Unassembled WGS sequence"/>
</dbReference>
<dbReference type="RefSeq" id="WP_139170549.1">
    <property type="nucleotide sequence ID" value="NZ_FNEB01000009.1"/>
</dbReference>
<organism evidence="2 3">
    <name type="scientific">Lutimaribacter saemankumensis</name>
    <dbReference type="NCBI Taxonomy" id="490829"/>
    <lineage>
        <taxon>Bacteria</taxon>
        <taxon>Pseudomonadati</taxon>
        <taxon>Pseudomonadota</taxon>
        <taxon>Alphaproteobacteria</taxon>
        <taxon>Rhodobacterales</taxon>
        <taxon>Roseobacteraceae</taxon>
        <taxon>Lutimaribacter</taxon>
    </lineage>
</organism>
<keyword evidence="3" id="KW-1185">Reference proteome</keyword>
<feature type="chain" id="PRO_5011615107" evidence="1">
    <location>
        <begin position="27"/>
        <end position="198"/>
    </location>
</feature>
<evidence type="ECO:0000256" key="1">
    <source>
        <dbReference type="SAM" id="SignalP"/>
    </source>
</evidence>
<reference evidence="2 3" key="1">
    <citation type="submission" date="2016-10" db="EMBL/GenBank/DDBJ databases">
        <authorList>
            <person name="de Groot N.N."/>
        </authorList>
    </citation>
    <scope>NUCLEOTIDE SEQUENCE [LARGE SCALE GENOMIC DNA]</scope>
    <source>
        <strain evidence="2 3">DSM 28010</strain>
    </source>
</reference>
<feature type="signal peptide" evidence="1">
    <location>
        <begin position="1"/>
        <end position="26"/>
    </location>
</feature>
<keyword evidence="1" id="KW-0732">Signal</keyword>
<evidence type="ECO:0000313" key="3">
    <source>
        <dbReference type="Proteomes" id="UP000199340"/>
    </source>
</evidence>
<dbReference type="EMBL" id="FNEB01000009">
    <property type="protein sequence ID" value="SDJ16575.1"/>
    <property type="molecule type" value="Genomic_DNA"/>
</dbReference>
<proteinExistence type="predicted"/>
<dbReference type="STRING" id="490829.SAMN05421850_109130"/>
<gene>
    <name evidence="2" type="ORF">SAMN05421850_109130</name>
</gene>